<evidence type="ECO:0000256" key="2">
    <source>
        <dbReference type="ARBA" id="ARBA00023002"/>
    </source>
</evidence>
<evidence type="ECO:0000256" key="3">
    <source>
        <dbReference type="SAM" id="MobiDB-lite"/>
    </source>
</evidence>
<dbReference type="PRINTS" id="PR00081">
    <property type="entry name" value="GDHRDH"/>
</dbReference>
<name>A0A4P6FHL5_9MICO</name>
<reference evidence="4 5" key="1">
    <citation type="submission" date="2019-01" db="EMBL/GenBank/DDBJ databases">
        <title>Genome sequencing of strain FW100M-8.</title>
        <authorList>
            <person name="Heo J."/>
            <person name="Kim S.-J."/>
            <person name="Kim J.-S."/>
            <person name="Hong S.-B."/>
            <person name="Kwon S.-W."/>
        </authorList>
    </citation>
    <scope>NUCLEOTIDE SEQUENCE [LARGE SCALE GENOMIC DNA]</scope>
    <source>
        <strain evidence="4 5">FW100M-8</strain>
    </source>
</reference>
<keyword evidence="2" id="KW-0560">Oxidoreductase</keyword>
<protein>
    <submittedName>
        <fullName evidence="4">SDR family NAD(P)-dependent oxidoreductase</fullName>
    </submittedName>
</protein>
<gene>
    <name evidence="4" type="ORF">ET445_08690</name>
</gene>
<dbReference type="Gene3D" id="3.40.50.720">
    <property type="entry name" value="NAD(P)-binding Rossmann-like Domain"/>
    <property type="match status" value="1"/>
</dbReference>
<evidence type="ECO:0000313" key="4">
    <source>
        <dbReference type="EMBL" id="QAY73407.1"/>
    </source>
</evidence>
<comment type="similarity">
    <text evidence="1">Belongs to the short-chain dehydrogenases/reductases (SDR) family.</text>
</comment>
<dbReference type="AlphaFoldDB" id="A0A4P6FHL5"/>
<dbReference type="GO" id="GO:0016491">
    <property type="term" value="F:oxidoreductase activity"/>
    <property type="evidence" value="ECO:0007669"/>
    <property type="project" value="UniProtKB-KW"/>
</dbReference>
<sequence length="324" mass="34509">MYLVPDQTGRRIIVTGANSGTGKEAAKRLAGAGAHVVLAVRSLERGETARAEIAAAVPGASLDVRRIDLGDLASVRAFADGIRTDSEPLHALVNNAGVMQPPKRLETADGHELQFGSNFLGPFLLTNLLLPKLLEHATPGAPARVATMSSGTANYGRINFHDLEWRTRYQAHLAYAQSKLADLLMTLRLAEIADERGWSLRSTAAHPGYTRTNLQTAGANLGRSADAQRPPIQRTFLPSQTVEQGAEPLLFAAADPAAEQGAYYGPKNGLTGPTKRANLPRSARRGPDYARSLWAVAAELTGAPDVTTADVTKADLTPNPVDVR</sequence>
<dbReference type="KEGG" id="agf:ET445_08690"/>
<dbReference type="Pfam" id="PF00106">
    <property type="entry name" value="adh_short"/>
    <property type="match status" value="1"/>
</dbReference>
<dbReference type="Proteomes" id="UP000291259">
    <property type="component" value="Chromosome"/>
</dbReference>
<dbReference type="NCBIfam" id="NF004513">
    <property type="entry name" value="PRK05854.1"/>
    <property type="match status" value="1"/>
</dbReference>
<dbReference type="EMBL" id="CP035491">
    <property type="protein sequence ID" value="QAY73407.1"/>
    <property type="molecule type" value="Genomic_DNA"/>
</dbReference>
<dbReference type="OrthoDB" id="4577644at2"/>
<dbReference type="InterPro" id="IPR002347">
    <property type="entry name" value="SDR_fam"/>
</dbReference>
<dbReference type="InterPro" id="IPR036291">
    <property type="entry name" value="NAD(P)-bd_dom_sf"/>
</dbReference>
<organism evidence="4 5">
    <name type="scientific">Agromyces protaetiae</name>
    <dbReference type="NCBI Taxonomy" id="2509455"/>
    <lineage>
        <taxon>Bacteria</taxon>
        <taxon>Bacillati</taxon>
        <taxon>Actinomycetota</taxon>
        <taxon>Actinomycetes</taxon>
        <taxon>Micrococcales</taxon>
        <taxon>Microbacteriaceae</taxon>
        <taxon>Agromyces</taxon>
    </lineage>
</organism>
<dbReference type="PANTHER" id="PTHR24320:SF148">
    <property type="entry name" value="NAD(P)-BINDING ROSSMANN-FOLD SUPERFAMILY PROTEIN"/>
    <property type="match status" value="1"/>
</dbReference>
<keyword evidence="5" id="KW-1185">Reference proteome</keyword>
<feature type="region of interest" description="Disordered" evidence="3">
    <location>
        <begin position="262"/>
        <end position="284"/>
    </location>
</feature>
<accession>A0A4P6FHL5</accession>
<evidence type="ECO:0000313" key="5">
    <source>
        <dbReference type="Proteomes" id="UP000291259"/>
    </source>
</evidence>
<dbReference type="PANTHER" id="PTHR24320">
    <property type="entry name" value="RETINOL DEHYDROGENASE"/>
    <property type="match status" value="1"/>
</dbReference>
<evidence type="ECO:0000256" key="1">
    <source>
        <dbReference type="ARBA" id="ARBA00006484"/>
    </source>
</evidence>
<dbReference type="SUPFAM" id="SSF51735">
    <property type="entry name" value="NAD(P)-binding Rossmann-fold domains"/>
    <property type="match status" value="1"/>
</dbReference>
<proteinExistence type="inferred from homology"/>
<dbReference type="RefSeq" id="WP_129190625.1">
    <property type="nucleotide sequence ID" value="NZ_CP035491.1"/>
</dbReference>